<dbReference type="PROSITE" id="PS51257">
    <property type="entry name" value="PROKAR_LIPOPROTEIN"/>
    <property type="match status" value="1"/>
</dbReference>
<dbReference type="CDD" id="cd00082">
    <property type="entry name" value="HisKA"/>
    <property type="match status" value="1"/>
</dbReference>
<dbReference type="Proteomes" id="UP000501939">
    <property type="component" value="Chromosome"/>
</dbReference>
<dbReference type="Gene3D" id="1.10.287.130">
    <property type="match status" value="1"/>
</dbReference>
<evidence type="ECO:0000256" key="12">
    <source>
        <dbReference type="ARBA" id="ARBA00023136"/>
    </source>
</evidence>
<dbReference type="InterPro" id="IPR004358">
    <property type="entry name" value="Sig_transdc_His_kin-like_C"/>
</dbReference>
<dbReference type="PROSITE" id="PS50109">
    <property type="entry name" value="HIS_KIN"/>
    <property type="match status" value="1"/>
</dbReference>
<evidence type="ECO:0000256" key="6">
    <source>
        <dbReference type="ARBA" id="ARBA00022692"/>
    </source>
</evidence>
<dbReference type="SMART" id="SM00387">
    <property type="entry name" value="HATPase_c"/>
    <property type="match status" value="1"/>
</dbReference>
<dbReference type="PRINTS" id="PR00344">
    <property type="entry name" value="BCTRLSENSOR"/>
</dbReference>
<dbReference type="SUPFAM" id="SSF47384">
    <property type="entry name" value="Homodimeric domain of signal transducing histidine kinase"/>
    <property type="match status" value="1"/>
</dbReference>
<keyword evidence="8 15" id="KW-0418">Kinase</keyword>
<sequence>MMMPKKAYSLKKKLIFYTSLFSIVMGCLLVISAYRIALEETNEILDAQMKNLAERVAKFHPEPTQSEFNQDQHYHEEDLFVDVWSYQHQADLSHQFKLLVSPVKSAGFYEHETAQGAWQTYVLPLKDLQVQVSQQKSVRRHLALELAANMFWPYLLIMPFAIWGLSTIIRKNFEPFEHFKTELMHRDPNELTAISAKDYPTEIIPSVEEINQLFARISEAQQEQRQFIADAAHELRTPITALNLQTQILLRECPNQASLLKLNKGLARIQHLVTQLLSLAKQDVSVLSHEQKSDLLVSDVALNCIEQLIHFAMEKQIDLGMERAEEIRLFTQESAVHSIIFNLIGNAVKYTPEQGMINVSIFKKNHIEHHQNKQLAIIQIEDSGPGIAPELYDQILKRFYRIHQHLEMGSGLGLSIVDKATERLGGTLRFSQSESLGGLKVTVALPIE</sequence>
<comment type="subcellular location">
    <subcellularLocation>
        <location evidence="2">Membrane</location>
        <topology evidence="2">Multi-pass membrane protein</topology>
    </subcellularLocation>
</comment>
<dbReference type="Pfam" id="PF00512">
    <property type="entry name" value="HisKA"/>
    <property type="match status" value="1"/>
</dbReference>
<name>A0A6G8S4J9_9GAMM</name>
<evidence type="ECO:0000256" key="4">
    <source>
        <dbReference type="ARBA" id="ARBA00022553"/>
    </source>
</evidence>
<dbReference type="EC" id="2.7.13.3" evidence="3"/>
<evidence type="ECO:0000256" key="13">
    <source>
        <dbReference type="SAM" id="Phobius"/>
    </source>
</evidence>
<feature type="domain" description="Histidine kinase" evidence="14">
    <location>
        <begin position="230"/>
        <end position="448"/>
    </location>
</feature>
<keyword evidence="4" id="KW-0597">Phosphoprotein</keyword>
<dbReference type="AlphaFoldDB" id="A0A6G8S4J9"/>
<evidence type="ECO:0000256" key="2">
    <source>
        <dbReference type="ARBA" id="ARBA00004141"/>
    </source>
</evidence>
<keyword evidence="10 13" id="KW-1133">Transmembrane helix</keyword>
<gene>
    <name evidence="15" type="ORF">G8D99_08615</name>
</gene>
<dbReference type="InterPro" id="IPR050428">
    <property type="entry name" value="TCS_sensor_his_kinase"/>
</dbReference>
<dbReference type="EMBL" id="CP049916">
    <property type="protein sequence ID" value="QIO09072.1"/>
    <property type="molecule type" value="Genomic_DNA"/>
</dbReference>
<keyword evidence="16" id="KW-1185">Reference proteome</keyword>
<evidence type="ECO:0000259" key="14">
    <source>
        <dbReference type="PROSITE" id="PS50109"/>
    </source>
</evidence>
<evidence type="ECO:0000256" key="10">
    <source>
        <dbReference type="ARBA" id="ARBA00022989"/>
    </source>
</evidence>
<dbReference type="InterPro" id="IPR036097">
    <property type="entry name" value="HisK_dim/P_sf"/>
</dbReference>
<dbReference type="KEGG" id="alj:G8D99_08615"/>
<protein>
    <recommendedName>
        <fullName evidence="3">histidine kinase</fullName>
        <ecNumber evidence="3">2.7.13.3</ecNumber>
    </recommendedName>
</protein>
<accession>A0A6G8S4J9</accession>
<feature type="transmembrane region" description="Helical" evidence="13">
    <location>
        <begin position="14"/>
        <end position="37"/>
    </location>
</feature>
<evidence type="ECO:0000313" key="15">
    <source>
        <dbReference type="EMBL" id="QIO09072.1"/>
    </source>
</evidence>
<dbReference type="PANTHER" id="PTHR45436:SF14">
    <property type="entry name" value="SENSOR PROTEIN QSEC"/>
    <property type="match status" value="1"/>
</dbReference>
<evidence type="ECO:0000256" key="11">
    <source>
        <dbReference type="ARBA" id="ARBA00023012"/>
    </source>
</evidence>
<keyword evidence="9" id="KW-0067">ATP-binding</keyword>
<evidence type="ECO:0000256" key="9">
    <source>
        <dbReference type="ARBA" id="ARBA00022840"/>
    </source>
</evidence>
<evidence type="ECO:0000256" key="8">
    <source>
        <dbReference type="ARBA" id="ARBA00022777"/>
    </source>
</evidence>
<evidence type="ECO:0000256" key="3">
    <source>
        <dbReference type="ARBA" id="ARBA00012438"/>
    </source>
</evidence>
<dbReference type="InterPro" id="IPR003594">
    <property type="entry name" value="HATPase_dom"/>
</dbReference>
<comment type="catalytic activity">
    <reaction evidence="1">
        <text>ATP + protein L-histidine = ADP + protein N-phospho-L-histidine.</text>
        <dbReference type="EC" id="2.7.13.3"/>
    </reaction>
</comment>
<dbReference type="GO" id="GO:0005524">
    <property type="term" value="F:ATP binding"/>
    <property type="evidence" value="ECO:0007669"/>
    <property type="project" value="UniProtKB-KW"/>
</dbReference>
<dbReference type="GO" id="GO:0005886">
    <property type="term" value="C:plasma membrane"/>
    <property type="evidence" value="ECO:0007669"/>
    <property type="project" value="TreeGrafter"/>
</dbReference>
<dbReference type="SMART" id="SM00388">
    <property type="entry name" value="HisKA"/>
    <property type="match status" value="1"/>
</dbReference>
<dbReference type="Gene3D" id="3.30.565.10">
    <property type="entry name" value="Histidine kinase-like ATPase, C-terminal domain"/>
    <property type="match status" value="1"/>
</dbReference>
<dbReference type="InterPro" id="IPR003661">
    <property type="entry name" value="HisK_dim/P_dom"/>
</dbReference>
<dbReference type="GO" id="GO:0000155">
    <property type="term" value="F:phosphorelay sensor kinase activity"/>
    <property type="evidence" value="ECO:0007669"/>
    <property type="project" value="InterPro"/>
</dbReference>
<reference evidence="15 16" key="1">
    <citation type="submission" date="2020-03" db="EMBL/GenBank/DDBJ databases">
        <authorList>
            <person name="Zhu W."/>
        </authorList>
    </citation>
    <scope>NUCLEOTIDE SEQUENCE [LARGE SCALE GENOMIC DNA]</scope>
    <source>
        <strain evidence="15 16">185</strain>
    </source>
</reference>
<dbReference type="PANTHER" id="PTHR45436">
    <property type="entry name" value="SENSOR HISTIDINE KINASE YKOH"/>
    <property type="match status" value="1"/>
</dbReference>
<keyword evidence="6 13" id="KW-0812">Transmembrane</keyword>
<dbReference type="InterPro" id="IPR036890">
    <property type="entry name" value="HATPase_C_sf"/>
</dbReference>
<evidence type="ECO:0000313" key="16">
    <source>
        <dbReference type="Proteomes" id="UP000501939"/>
    </source>
</evidence>
<evidence type="ECO:0000256" key="7">
    <source>
        <dbReference type="ARBA" id="ARBA00022741"/>
    </source>
</evidence>
<evidence type="ECO:0000256" key="1">
    <source>
        <dbReference type="ARBA" id="ARBA00000085"/>
    </source>
</evidence>
<organism evidence="15 16">
    <name type="scientific">Acinetobacter lanii</name>
    <dbReference type="NCBI Taxonomy" id="2715163"/>
    <lineage>
        <taxon>Bacteria</taxon>
        <taxon>Pseudomonadati</taxon>
        <taxon>Pseudomonadota</taxon>
        <taxon>Gammaproteobacteria</taxon>
        <taxon>Moraxellales</taxon>
        <taxon>Moraxellaceae</taxon>
        <taxon>Acinetobacter</taxon>
    </lineage>
</organism>
<proteinExistence type="predicted"/>
<keyword evidence="12 13" id="KW-0472">Membrane</keyword>
<dbReference type="SUPFAM" id="SSF55874">
    <property type="entry name" value="ATPase domain of HSP90 chaperone/DNA topoisomerase II/histidine kinase"/>
    <property type="match status" value="1"/>
</dbReference>
<keyword evidence="11" id="KW-0902">Two-component regulatory system</keyword>
<dbReference type="CDD" id="cd00075">
    <property type="entry name" value="HATPase"/>
    <property type="match status" value="1"/>
</dbReference>
<feature type="transmembrane region" description="Helical" evidence="13">
    <location>
        <begin position="151"/>
        <end position="169"/>
    </location>
</feature>
<keyword evidence="5" id="KW-0808">Transferase</keyword>
<dbReference type="Pfam" id="PF02518">
    <property type="entry name" value="HATPase_c"/>
    <property type="match status" value="1"/>
</dbReference>
<keyword evidence="7" id="KW-0547">Nucleotide-binding</keyword>
<dbReference type="InterPro" id="IPR005467">
    <property type="entry name" value="His_kinase_dom"/>
</dbReference>
<evidence type="ECO:0000256" key="5">
    <source>
        <dbReference type="ARBA" id="ARBA00022679"/>
    </source>
</evidence>